<dbReference type="KEGG" id="prag:EKN56_07890"/>
<reference evidence="2 3" key="1">
    <citation type="submission" date="2019-03" db="EMBL/GenBank/DDBJ databases">
        <title>Pragia sp. nov. isolated from the gut tract of Carduelis flavirostris.</title>
        <authorList>
            <person name="Ge Y."/>
        </authorList>
    </citation>
    <scope>NUCLEOTIDE SEQUENCE [LARGE SCALE GENOMIC DNA]</scope>
    <source>
        <strain evidence="2 3">CF-458</strain>
    </source>
</reference>
<gene>
    <name evidence="2" type="ORF">EKN56_07890</name>
</gene>
<sequence length="101" mass="11346">MKIYWAVDNVPELKGLDKQEQKRLFKECNKEGRKRIGSAFWIRLVIAIVLSVVVALFLPLGGLIGGAMIGVFVAFLFIVLVQSPTIEAGRVWLQEQGYPKE</sequence>
<name>A0A411WJG1_9GAMM</name>
<dbReference type="EMBL" id="CP034752">
    <property type="protein sequence ID" value="QBH96324.1"/>
    <property type="molecule type" value="Genomic_DNA"/>
</dbReference>
<keyword evidence="1" id="KW-1133">Transmembrane helix</keyword>
<proteinExistence type="predicted"/>
<protein>
    <submittedName>
        <fullName evidence="2">Uncharacterized protein</fullName>
    </submittedName>
</protein>
<feature type="transmembrane region" description="Helical" evidence="1">
    <location>
        <begin position="64"/>
        <end position="81"/>
    </location>
</feature>
<dbReference type="OrthoDB" id="6466554at2"/>
<evidence type="ECO:0000313" key="2">
    <source>
        <dbReference type="EMBL" id="QBH96324.1"/>
    </source>
</evidence>
<dbReference type="RefSeq" id="WP_130591272.1">
    <property type="nucleotide sequence ID" value="NZ_CP034752.1"/>
</dbReference>
<evidence type="ECO:0000256" key="1">
    <source>
        <dbReference type="SAM" id="Phobius"/>
    </source>
</evidence>
<organism evidence="2 3">
    <name type="scientific">Limnobaculum zhutongyuii</name>
    <dbReference type="NCBI Taxonomy" id="2498113"/>
    <lineage>
        <taxon>Bacteria</taxon>
        <taxon>Pseudomonadati</taxon>
        <taxon>Pseudomonadota</taxon>
        <taxon>Gammaproteobacteria</taxon>
        <taxon>Enterobacterales</taxon>
        <taxon>Budviciaceae</taxon>
        <taxon>Limnobaculum</taxon>
    </lineage>
</organism>
<dbReference type="Proteomes" id="UP000293154">
    <property type="component" value="Chromosome"/>
</dbReference>
<feature type="transmembrane region" description="Helical" evidence="1">
    <location>
        <begin position="40"/>
        <end position="58"/>
    </location>
</feature>
<keyword evidence="1" id="KW-0812">Transmembrane</keyword>
<evidence type="ECO:0000313" key="3">
    <source>
        <dbReference type="Proteomes" id="UP000293154"/>
    </source>
</evidence>
<keyword evidence="3" id="KW-1185">Reference proteome</keyword>
<keyword evidence="1" id="KW-0472">Membrane</keyword>
<accession>A0A411WJG1</accession>
<dbReference type="AlphaFoldDB" id="A0A411WJG1"/>